<feature type="region of interest" description="Disordered" evidence="3">
    <location>
        <begin position="1"/>
        <end position="65"/>
    </location>
</feature>
<dbReference type="GO" id="GO:0003700">
    <property type="term" value="F:DNA-binding transcription factor activity"/>
    <property type="evidence" value="ECO:0007669"/>
    <property type="project" value="TreeGrafter"/>
</dbReference>
<proteinExistence type="predicted"/>
<keyword evidence="5" id="KW-1185">Reference proteome</keyword>
<dbReference type="GO" id="GO:0000976">
    <property type="term" value="F:transcription cis-regulatory region binding"/>
    <property type="evidence" value="ECO:0007669"/>
    <property type="project" value="TreeGrafter"/>
</dbReference>
<keyword evidence="2" id="KW-0539">Nucleus</keyword>
<feature type="compositionally biased region" description="Polar residues" evidence="3">
    <location>
        <begin position="83"/>
        <end position="92"/>
    </location>
</feature>
<evidence type="ECO:0000313" key="4">
    <source>
        <dbReference type="EMBL" id="KEY72242.1"/>
    </source>
</evidence>
<feature type="region of interest" description="Disordered" evidence="3">
    <location>
        <begin position="82"/>
        <end position="106"/>
    </location>
</feature>
<dbReference type="InterPro" id="IPR021858">
    <property type="entry name" value="Fun_TF"/>
</dbReference>
<dbReference type="PANTHER" id="PTHR37534">
    <property type="entry name" value="TRANSCRIPTIONAL ACTIVATOR PROTEIN UGA3"/>
    <property type="match status" value="1"/>
</dbReference>
<dbReference type="Pfam" id="PF11951">
    <property type="entry name" value="Fungal_trans_2"/>
    <property type="match status" value="1"/>
</dbReference>
<evidence type="ECO:0000256" key="1">
    <source>
        <dbReference type="ARBA" id="ARBA00004123"/>
    </source>
</evidence>
<reference evidence="4 5" key="1">
    <citation type="journal article" date="2014" name="BMC Genomics">
        <title>Comparative genome sequencing reveals chemotype-specific gene clusters in the toxigenic black mold Stachybotrys.</title>
        <authorList>
            <person name="Semeiks J."/>
            <person name="Borek D."/>
            <person name="Otwinowski Z."/>
            <person name="Grishin N.V."/>
        </authorList>
    </citation>
    <scope>NUCLEOTIDE SEQUENCE [LARGE SCALE GENOMIC DNA]</scope>
    <source>
        <strain evidence="5">CBS 109288 / IBT 7711</strain>
    </source>
</reference>
<feature type="compositionally biased region" description="Acidic residues" evidence="3">
    <location>
        <begin position="55"/>
        <end position="64"/>
    </location>
</feature>
<evidence type="ECO:0000313" key="5">
    <source>
        <dbReference type="Proteomes" id="UP000028045"/>
    </source>
</evidence>
<dbReference type="HOGENOM" id="CLU_016172_3_0_1"/>
<feature type="compositionally biased region" description="Basic and acidic residues" evidence="3">
    <location>
        <begin position="93"/>
        <end position="106"/>
    </location>
</feature>
<dbReference type="PANTHER" id="PTHR37534:SF7">
    <property type="entry name" value="TRANSCRIPTIONAL ACTIVATOR PROTEIN UGA3"/>
    <property type="match status" value="1"/>
</dbReference>
<gene>
    <name evidence="4" type="ORF">S7711_00241</name>
</gene>
<accession>A0A084B3W3</accession>
<evidence type="ECO:0000256" key="3">
    <source>
        <dbReference type="SAM" id="MobiDB-lite"/>
    </source>
</evidence>
<evidence type="ECO:0008006" key="6">
    <source>
        <dbReference type="Google" id="ProtNLM"/>
    </source>
</evidence>
<dbReference type="Proteomes" id="UP000028045">
    <property type="component" value="Unassembled WGS sequence"/>
</dbReference>
<sequence length="685" mass="77253">MEPPAKQLRLSGHPIPHDSTTGHRGTPRSQPPCPQSKLPRHIEDPEFLPHQDPDALVDDDVDDANYEHPFADKDFLKNFMPSGYTTQGSMQRQDSKRNHDEAFGHHLDPAESLPATARNFPDFLPHIPSPKSPSIHNLAVENPFANDANGTLIHPALHRVRDRRSLDNAIVVDGFIKGRFHFASASGTRMLRQLGQDQHSAASPFHHPLDPNEILAAPCALPPSYGDVSKLNQLDRKLWEFFIQSVCNGRTVVHSDNTYLKQIAPMAERSLLVKHTVLSLCSSYILDWYFDKTVEDRASWHHRQAVRLLGRELNNGANRAPGKGEPLIASLILLCHNENINWENETKKEQSPKWYRSAILAEEILDASDPAATFYEPENVQYTRLRNELGSRVCLDSVFSECVFPLLTTDKCSRLWLNLGSSRDRRKINGFIGLSPELMHHFVKITHISAQRMKRPGSAITPVTGHEIERNLEDFGQWSDLSPGYSTSQALLDACESGLDDNGHVTTEAHVTELIAESYAAAAQIYLQCRFFRAVSNVHADARNISDSRRRSDPVVQRILARLIKTIQWQPTFGRLFTAQTPLFSVFIGAMVAYKHEHRAALRAWFDSICQRSRGNVEPIYEVTKHVWKFLDEYEAAKALNGDSTSEWSDLGGKDVDRVASNNSDAWWEHVAAELSSRYGRINLS</sequence>
<dbReference type="AlphaFoldDB" id="A0A084B3W3"/>
<feature type="compositionally biased region" description="Basic and acidic residues" evidence="3">
    <location>
        <begin position="40"/>
        <end position="53"/>
    </location>
</feature>
<comment type="subcellular location">
    <subcellularLocation>
        <location evidence="1">Nucleus</location>
    </subcellularLocation>
</comment>
<dbReference type="GO" id="GO:0045944">
    <property type="term" value="P:positive regulation of transcription by RNA polymerase II"/>
    <property type="evidence" value="ECO:0007669"/>
    <property type="project" value="TreeGrafter"/>
</dbReference>
<organism evidence="4 5">
    <name type="scientific">Stachybotrys chartarum (strain CBS 109288 / IBT 7711)</name>
    <name type="common">Toxic black mold</name>
    <name type="synonym">Stilbospora chartarum</name>
    <dbReference type="NCBI Taxonomy" id="1280523"/>
    <lineage>
        <taxon>Eukaryota</taxon>
        <taxon>Fungi</taxon>
        <taxon>Dikarya</taxon>
        <taxon>Ascomycota</taxon>
        <taxon>Pezizomycotina</taxon>
        <taxon>Sordariomycetes</taxon>
        <taxon>Hypocreomycetidae</taxon>
        <taxon>Hypocreales</taxon>
        <taxon>Stachybotryaceae</taxon>
        <taxon>Stachybotrys</taxon>
    </lineage>
</organism>
<dbReference type="EMBL" id="KL648097">
    <property type="protein sequence ID" value="KEY72242.1"/>
    <property type="molecule type" value="Genomic_DNA"/>
</dbReference>
<dbReference type="GO" id="GO:0005634">
    <property type="term" value="C:nucleus"/>
    <property type="evidence" value="ECO:0007669"/>
    <property type="project" value="UniProtKB-SubCell"/>
</dbReference>
<protein>
    <recommendedName>
        <fullName evidence="6">Transcription factor domain-containing protein</fullName>
    </recommendedName>
</protein>
<dbReference type="OrthoDB" id="4714810at2759"/>
<name>A0A084B3W3_STACB</name>
<evidence type="ECO:0000256" key="2">
    <source>
        <dbReference type="ARBA" id="ARBA00023242"/>
    </source>
</evidence>